<dbReference type="HAMAP" id="MF_00456">
    <property type="entry name" value="ProB"/>
    <property type="match status" value="1"/>
</dbReference>
<dbReference type="SMART" id="SM00359">
    <property type="entry name" value="PUA"/>
    <property type="match status" value="1"/>
</dbReference>
<keyword evidence="7 8" id="KW-0067">ATP-binding</keyword>
<keyword evidence="1 8" id="KW-0963">Cytoplasm</keyword>
<dbReference type="InterPro" id="IPR019797">
    <property type="entry name" value="Glutamate_5-kinase_CS"/>
</dbReference>
<sequence>MTERAMPSPVPVDAAAWLRGARRLVVKVGSSTVVDGRGQVRADLLDPLCSSLLDWVEGAPRRGAVLVSSGAIALGWPRLGLKRRPSTLPDKQAAAAVGQGLLMAYYEQVLGRRGRPAAQVLLTADDLRDRARFNHAHRTMEALLGRGAVPVVNENDTVAVDEIKVGDNDRLAAMVAVLIQADLLILLSDVEGLFTADPRRDPSARLIPLVAHPGDPTLGASVGQPGPMGTGGMRSKVEAARMASVNGIPTLIARAAPDVLERVASGEPCGTLFLPSPLGLRGKKRWLAFYPAEAGTVVIDAGAAQAVAQRGRSLLASGVVEVVGEFRAGSVVRLVTPAGQEVGRGIVSFGAEELRRIKGRRSHELPGLLGRVRTSWEVVHRDNLVLAAATEPAREEGA</sequence>
<dbReference type="InterPro" id="IPR036393">
    <property type="entry name" value="AceGlu_kinase-like_sf"/>
</dbReference>
<evidence type="ECO:0000256" key="7">
    <source>
        <dbReference type="ARBA" id="ARBA00022840"/>
    </source>
</evidence>
<dbReference type="InterPro" id="IPR011529">
    <property type="entry name" value="Glu_5kinase"/>
</dbReference>
<feature type="binding site" evidence="8">
    <location>
        <begin position="188"/>
        <end position="189"/>
    </location>
    <ligand>
        <name>ATP</name>
        <dbReference type="ChEBI" id="CHEBI:30616"/>
    </ligand>
</feature>
<keyword evidence="3 8" id="KW-0641">Proline biosynthesis</keyword>
<evidence type="ECO:0000256" key="6">
    <source>
        <dbReference type="ARBA" id="ARBA00022777"/>
    </source>
</evidence>
<reference evidence="11" key="1">
    <citation type="submission" date="2023-12" db="EMBL/GenBank/DDBJ databases">
        <title>Novel isolates from deep terrestrial aquifers shed light on the physiology and ecology of the class Limnochordia.</title>
        <authorList>
            <person name="Karnachuk O.V."/>
            <person name="Lukina A.P."/>
            <person name="Avakyan M.R."/>
            <person name="Kadnikov V."/>
            <person name="Begmatov S."/>
            <person name="Beletsky A.V."/>
            <person name="Mardanov A.V."/>
            <person name="Ravin N.V."/>
        </authorList>
    </citation>
    <scope>NUCLEOTIDE SEQUENCE [LARGE SCALE GENOMIC DNA]</scope>
    <source>
        <strain evidence="11">LN</strain>
    </source>
</reference>
<feature type="binding site" evidence="8">
    <location>
        <position position="168"/>
    </location>
    <ligand>
        <name>substrate</name>
    </ligand>
</feature>
<comment type="function">
    <text evidence="8">Catalyzes the transfer of a phosphate group to glutamate to form L-glutamate 5-phosphate.</text>
</comment>
<dbReference type="PRINTS" id="PR00474">
    <property type="entry name" value="GLU5KINASE"/>
</dbReference>
<comment type="subcellular location">
    <subcellularLocation>
        <location evidence="8">Cytoplasm</location>
    </subcellularLocation>
</comment>
<dbReference type="Pfam" id="PF00696">
    <property type="entry name" value="AA_kinase"/>
    <property type="match status" value="1"/>
</dbReference>
<dbReference type="InterPro" id="IPR001048">
    <property type="entry name" value="Asp/Glu/Uridylate_kinase"/>
</dbReference>
<comment type="catalytic activity">
    <reaction evidence="8">
        <text>L-glutamate + ATP = L-glutamyl 5-phosphate + ADP</text>
        <dbReference type="Rhea" id="RHEA:14877"/>
        <dbReference type="ChEBI" id="CHEBI:29985"/>
        <dbReference type="ChEBI" id="CHEBI:30616"/>
        <dbReference type="ChEBI" id="CHEBI:58274"/>
        <dbReference type="ChEBI" id="CHEBI:456216"/>
        <dbReference type="EC" id="2.7.2.11"/>
    </reaction>
</comment>
<dbReference type="InterPro" id="IPR001057">
    <property type="entry name" value="Glu/AcGlu_kinase"/>
</dbReference>
<keyword evidence="6 8" id="KW-0418">Kinase</keyword>
<comment type="similarity">
    <text evidence="8">Belongs to the glutamate 5-kinase family.</text>
</comment>
<name>A0ABZ1BL74_9FIRM</name>
<dbReference type="Gene3D" id="3.40.1160.10">
    <property type="entry name" value="Acetylglutamate kinase-like"/>
    <property type="match status" value="1"/>
</dbReference>
<gene>
    <name evidence="8 10" type="primary">proB</name>
    <name evidence="10" type="ORF">VLY81_08900</name>
</gene>
<dbReference type="PROSITE" id="PS00902">
    <property type="entry name" value="GLUTAMATE_5_KINASE"/>
    <property type="match status" value="1"/>
</dbReference>
<keyword evidence="4 8" id="KW-0808">Transferase</keyword>
<dbReference type="SUPFAM" id="SSF53633">
    <property type="entry name" value="Carbamate kinase-like"/>
    <property type="match status" value="1"/>
</dbReference>
<dbReference type="CDD" id="cd21157">
    <property type="entry name" value="PUA_G5K"/>
    <property type="match status" value="1"/>
</dbReference>
<evidence type="ECO:0000256" key="8">
    <source>
        <dbReference type="HAMAP-Rule" id="MF_00456"/>
    </source>
</evidence>
<accession>A0ABZ1BL74</accession>
<dbReference type="InterPro" id="IPR041739">
    <property type="entry name" value="G5K_ProB"/>
</dbReference>
<dbReference type="EC" id="2.7.2.11" evidence="8"/>
<dbReference type="PIRSF" id="PIRSF000729">
    <property type="entry name" value="GK"/>
    <property type="match status" value="1"/>
</dbReference>
<dbReference type="PANTHER" id="PTHR43654:SF1">
    <property type="entry name" value="ISOPENTENYL PHOSPHATE KINASE"/>
    <property type="match status" value="1"/>
</dbReference>
<feature type="binding site" evidence="8">
    <location>
        <begin position="230"/>
        <end position="236"/>
    </location>
    <ligand>
        <name>ATP</name>
        <dbReference type="ChEBI" id="CHEBI:30616"/>
    </ligand>
</feature>
<dbReference type="PANTHER" id="PTHR43654">
    <property type="entry name" value="GLUTAMATE 5-KINASE"/>
    <property type="match status" value="1"/>
</dbReference>
<dbReference type="Gene3D" id="2.30.130.10">
    <property type="entry name" value="PUA domain"/>
    <property type="match status" value="1"/>
</dbReference>
<dbReference type="PROSITE" id="PS50890">
    <property type="entry name" value="PUA"/>
    <property type="match status" value="1"/>
</dbReference>
<organism evidence="10 11">
    <name type="scientific">Geochorda subterranea</name>
    <dbReference type="NCBI Taxonomy" id="3109564"/>
    <lineage>
        <taxon>Bacteria</taxon>
        <taxon>Bacillati</taxon>
        <taxon>Bacillota</taxon>
        <taxon>Limnochordia</taxon>
        <taxon>Limnochordales</taxon>
        <taxon>Geochordaceae</taxon>
        <taxon>Geochorda</taxon>
    </lineage>
</organism>
<dbReference type="InterPro" id="IPR036974">
    <property type="entry name" value="PUA_sf"/>
</dbReference>
<evidence type="ECO:0000256" key="4">
    <source>
        <dbReference type="ARBA" id="ARBA00022679"/>
    </source>
</evidence>
<dbReference type="CDD" id="cd04242">
    <property type="entry name" value="AAK_G5K_ProB"/>
    <property type="match status" value="1"/>
</dbReference>
<evidence type="ECO:0000256" key="5">
    <source>
        <dbReference type="ARBA" id="ARBA00022741"/>
    </source>
</evidence>
<feature type="binding site" evidence="8">
    <location>
        <position position="27"/>
    </location>
    <ligand>
        <name>ATP</name>
        <dbReference type="ChEBI" id="CHEBI:30616"/>
    </ligand>
</feature>
<dbReference type="InterPro" id="IPR015947">
    <property type="entry name" value="PUA-like_sf"/>
</dbReference>
<dbReference type="GO" id="GO:0004349">
    <property type="term" value="F:glutamate 5-kinase activity"/>
    <property type="evidence" value="ECO:0007669"/>
    <property type="project" value="UniProtKB-EC"/>
</dbReference>
<feature type="domain" description="PUA" evidence="9">
    <location>
        <begin position="295"/>
        <end position="374"/>
    </location>
</feature>
<evidence type="ECO:0000259" key="9">
    <source>
        <dbReference type="SMART" id="SM00359"/>
    </source>
</evidence>
<keyword evidence="11" id="KW-1185">Reference proteome</keyword>
<comment type="pathway">
    <text evidence="8">Amino-acid biosynthesis; L-proline biosynthesis; L-glutamate 5-semialdehyde from L-glutamate: step 1/2.</text>
</comment>
<evidence type="ECO:0000313" key="11">
    <source>
        <dbReference type="Proteomes" id="UP001333102"/>
    </source>
</evidence>
<evidence type="ECO:0000256" key="3">
    <source>
        <dbReference type="ARBA" id="ARBA00022650"/>
    </source>
</evidence>
<evidence type="ECO:0000256" key="2">
    <source>
        <dbReference type="ARBA" id="ARBA00022605"/>
    </source>
</evidence>
<protein>
    <recommendedName>
        <fullName evidence="8">Glutamate 5-kinase</fullName>
        <ecNumber evidence="8">2.7.2.11</ecNumber>
    </recommendedName>
    <alternativeName>
        <fullName evidence="8">Gamma-glutamyl kinase</fullName>
        <shortName evidence="8">GK</shortName>
    </alternativeName>
</protein>
<evidence type="ECO:0000313" key="10">
    <source>
        <dbReference type="EMBL" id="WRP13569.1"/>
    </source>
</evidence>
<feature type="binding site" evidence="8">
    <location>
        <position position="156"/>
    </location>
    <ligand>
        <name>substrate</name>
    </ligand>
</feature>
<evidence type="ECO:0000256" key="1">
    <source>
        <dbReference type="ARBA" id="ARBA00022490"/>
    </source>
</evidence>
<keyword evidence="2 8" id="KW-0028">Amino-acid biosynthesis</keyword>
<dbReference type="Pfam" id="PF01472">
    <property type="entry name" value="PUA"/>
    <property type="match status" value="1"/>
</dbReference>
<dbReference type="EMBL" id="CP141614">
    <property type="protein sequence ID" value="WRP13569.1"/>
    <property type="molecule type" value="Genomic_DNA"/>
</dbReference>
<keyword evidence="5 8" id="KW-0547">Nucleotide-binding</keyword>
<dbReference type="InterPro" id="IPR002478">
    <property type="entry name" value="PUA"/>
</dbReference>
<dbReference type="Proteomes" id="UP001333102">
    <property type="component" value="Chromosome"/>
</dbReference>
<proteinExistence type="inferred from homology"/>
<feature type="binding site" evidence="8">
    <location>
        <position position="69"/>
    </location>
    <ligand>
        <name>substrate</name>
    </ligand>
</feature>
<dbReference type="NCBIfam" id="TIGR01027">
    <property type="entry name" value="proB"/>
    <property type="match status" value="1"/>
</dbReference>
<dbReference type="RefSeq" id="WP_324667814.1">
    <property type="nucleotide sequence ID" value="NZ_CP141614.1"/>
</dbReference>
<dbReference type="InterPro" id="IPR005715">
    <property type="entry name" value="Glu_5kinase/COase_Synthase"/>
</dbReference>
<dbReference type="SUPFAM" id="SSF88697">
    <property type="entry name" value="PUA domain-like"/>
    <property type="match status" value="1"/>
</dbReference>